<reference evidence="2 3" key="1">
    <citation type="journal article" date="2023" name="G3 (Bethesda)">
        <title>A chromosome-length genome assembly and annotation of blackberry (Rubus argutus, cv. 'Hillquist').</title>
        <authorList>
            <person name="Bruna T."/>
            <person name="Aryal R."/>
            <person name="Dudchenko O."/>
            <person name="Sargent D.J."/>
            <person name="Mead D."/>
            <person name="Buti M."/>
            <person name="Cavallini A."/>
            <person name="Hytonen T."/>
            <person name="Andres J."/>
            <person name="Pham M."/>
            <person name="Weisz D."/>
            <person name="Mascagni F."/>
            <person name="Usai G."/>
            <person name="Natali L."/>
            <person name="Bassil N."/>
            <person name="Fernandez G.E."/>
            <person name="Lomsadze A."/>
            <person name="Armour M."/>
            <person name="Olukolu B."/>
            <person name="Poorten T."/>
            <person name="Britton C."/>
            <person name="Davik J."/>
            <person name="Ashrafi H."/>
            <person name="Aiden E.L."/>
            <person name="Borodovsky M."/>
            <person name="Worthington M."/>
        </authorList>
    </citation>
    <scope>NUCLEOTIDE SEQUENCE [LARGE SCALE GENOMIC DNA]</scope>
    <source>
        <strain evidence="2">PI 553951</strain>
    </source>
</reference>
<dbReference type="Proteomes" id="UP001457282">
    <property type="component" value="Unassembled WGS sequence"/>
</dbReference>
<dbReference type="AlphaFoldDB" id="A0AAW1VSM8"/>
<protein>
    <submittedName>
        <fullName evidence="2">Uncharacterized protein</fullName>
    </submittedName>
</protein>
<keyword evidence="1" id="KW-0472">Membrane</keyword>
<dbReference type="InterPro" id="IPR015683">
    <property type="entry name" value="Ionotropic_Glu_rcpt"/>
</dbReference>
<comment type="caution">
    <text evidence="2">The sequence shown here is derived from an EMBL/GenBank/DDBJ whole genome shotgun (WGS) entry which is preliminary data.</text>
</comment>
<dbReference type="PANTHER" id="PTHR18966">
    <property type="entry name" value="IONOTROPIC GLUTAMATE RECEPTOR"/>
    <property type="match status" value="1"/>
</dbReference>
<evidence type="ECO:0000313" key="2">
    <source>
        <dbReference type="EMBL" id="KAK9911394.1"/>
    </source>
</evidence>
<sequence>MMTVKQINLNLRGNYYIAELVNFDGSNVKFYHSVEEFADALSKGSKHGGVSAIIKEIPYLKIFLAKYSADYSMIKTKSTTNGFGFAFPKGSKLVHDMSRQIEILREEGKLLEMEKACFPNSEESVSNPNPNPSALNLSSFRGLFLLSGVSSAAALLLFFIFCLKDKWQVVKICIVRSISSG</sequence>
<dbReference type="Gene3D" id="3.40.190.10">
    <property type="entry name" value="Periplasmic binding protein-like II"/>
    <property type="match status" value="2"/>
</dbReference>
<accession>A0AAW1VSM8</accession>
<evidence type="ECO:0000313" key="3">
    <source>
        <dbReference type="Proteomes" id="UP001457282"/>
    </source>
</evidence>
<organism evidence="2 3">
    <name type="scientific">Rubus argutus</name>
    <name type="common">Southern blackberry</name>
    <dbReference type="NCBI Taxonomy" id="59490"/>
    <lineage>
        <taxon>Eukaryota</taxon>
        <taxon>Viridiplantae</taxon>
        <taxon>Streptophyta</taxon>
        <taxon>Embryophyta</taxon>
        <taxon>Tracheophyta</taxon>
        <taxon>Spermatophyta</taxon>
        <taxon>Magnoliopsida</taxon>
        <taxon>eudicotyledons</taxon>
        <taxon>Gunneridae</taxon>
        <taxon>Pentapetalae</taxon>
        <taxon>rosids</taxon>
        <taxon>fabids</taxon>
        <taxon>Rosales</taxon>
        <taxon>Rosaceae</taxon>
        <taxon>Rosoideae</taxon>
        <taxon>Rosoideae incertae sedis</taxon>
        <taxon>Rubus</taxon>
    </lineage>
</organism>
<proteinExistence type="predicted"/>
<evidence type="ECO:0000256" key="1">
    <source>
        <dbReference type="SAM" id="Phobius"/>
    </source>
</evidence>
<gene>
    <name evidence="2" type="ORF">M0R45_035310</name>
</gene>
<keyword evidence="3" id="KW-1185">Reference proteome</keyword>
<dbReference type="SUPFAM" id="SSF53850">
    <property type="entry name" value="Periplasmic binding protein-like II"/>
    <property type="match status" value="1"/>
</dbReference>
<feature type="transmembrane region" description="Helical" evidence="1">
    <location>
        <begin position="142"/>
        <end position="163"/>
    </location>
</feature>
<keyword evidence="1" id="KW-1133">Transmembrane helix</keyword>
<name>A0AAW1VSM8_RUBAR</name>
<keyword evidence="1" id="KW-0812">Transmembrane</keyword>
<dbReference type="EMBL" id="JBEDUW010000007">
    <property type="protein sequence ID" value="KAK9911394.1"/>
    <property type="molecule type" value="Genomic_DNA"/>
</dbReference>